<dbReference type="SUPFAM" id="SSF54427">
    <property type="entry name" value="NTF2-like"/>
    <property type="match status" value="1"/>
</dbReference>
<dbReference type="Gene3D" id="3.10.450.50">
    <property type="match status" value="1"/>
</dbReference>
<name>A0A1L9T572_9EURO</name>
<dbReference type="GO" id="GO:0030638">
    <property type="term" value="P:polyketide metabolic process"/>
    <property type="evidence" value="ECO:0007669"/>
    <property type="project" value="InterPro"/>
</dbReference>
<dbReference type="InterPro" id="IPR032710">
    <property type="entry name" value="NTF2-like_dom_sf"/>
</dbReference>
<dbReference type="STRING" id="1036612.A0A1L9T572"/>
<dbReference type="AlphaFoldDB" id="A0A1L9T572"/>
<dbReference type="Proteomes" id="UP000184356">
    <property type="component" value="Unassembled WGS sequence"/>
</dbReference>
<keyword evidence="2" id="KW-1185">Reference proteome</keyword>
<dbReference type="RefSeq" id="XP_040698239.1">
    <property type="nucleotide sequence ID" value="XM_040843969.1"/>
</dbReference>
<dbReference type="GeneID" id="63760042"/>
<dbReference type="EMBL" id="KV878594">
    <property type="protein sequence ID" value="OJJ54433.1"/>
    <property type="molecule type" value="Genomic_DNA"/>
</dbReference>
<evidence type="ECO:0000313" key="2">
    <source>
        <dbReference type="Proteomes" id="UP000184356"/>
    </source>
</evidence>
<protein>
    <recommendedName>
        <fullName evidence="3">SnoaL-like domain-containing protein</fullName>
    </recommendedName>
</protein>
<dbReference type="PANTHER" id="PTHR38436">
    <property type="entry name" value="POLYKETIDE CYCLASE SNOAL-LIKE DOMAIN"/>
    <property type="match status" value="1"/>
</dbReference>
<dbReference type="InterPro" id="IPR009959">
    <property type="entry name" value="Cyclase_SnoaL-like"/>
</dbReference>
<evidence type="ECO:0008006" key="3">
    <source>
        <dbReference type="Google" id="ProtNLM"/>
    </source>
</evidence>
<organism evidence="1 2">
    <name type="scientific">Aspergillus sydowii CBS 593.65</name>
    <dbReference type="NCBI Taxonomy" id="1036612"/>
    <lineage>
        <taxon>Eukaryota</taxon>
        <taxon>Fungi</taxon>
        <taxon>Dikarya</taxon>
        <taxon>Ascomycota</taxon>
        <taxon>Pezizomycotina</taxon>
        <taxon>Eurotiomycetes</taxon>
        <taxon>Eurotiomycetidae</taxon>
        <taxon>Eurotiales</taxon>
        <taxon>Aspergillaceae</taxon>
        <taxon>Aspergillus</taxon>
        <taxon>Aspergillus subgen. Nidulantes</taxon>
    </lineage>
</organism>
<dbReference type="PANTHER" id="PTHR38436:SF3">
    <property type="entry name" value="CARBOXYMETHYLENEBUTENOLIDASE-RELATED"/>
    <property type="match status" value="1"/>
</dbReference>
<reference evidence="2" key="1">
    <citation type="journal article" date="2017" name="Genome Biol.">
        <title>Comparative genomics reveals high biological diversity and specific adaptations in the industrially and medically important fungal genus Aspergillus.</title>
        <authorList>
            <person name="de Vries R.P."/>
            <person name="Riley R."/>
            <person name="Wiebenga A."/>
            <person name="Aguilar-Osorio G."/>
            <person name="Amillis S."/>
            <person name="Uchima C.A."/>
            <person name="Anderluh G."/>
            <person name="Asadollahi M."/>
            <person name="Askin M."/>
            <person name="Barry K."/>
            <person name="Battaglia E."/>
            <person name="Bayram O."/>
            <person name="Benocci T."/>
            <person name="Braus-Stromeyer S.A."/>
            <person name="Caldana C."/>
            <person name="Canovas D."/>
            <person name="Cerqueira G.C."/>
            <person name="Chen F."/>
            <person name="Chen W."/>
            <person name="Choi C."/>
            <person name="Clum A."/>
            <person name="Dos Santos R.A."/>
            <person name="Damasio A.R."/>
            <person name="Diallinas G."/>
            <person name="Emri T."/>
            <person name="Fekete E."/>
            <person name="Flipphi M."/>
            <person name="Freyberg S."/>
            <person name="Gallo A."/>
            <person name="Gournas C."/>
            <person name="Habgood R."/>
            <person name="Hainaut M."/>
            <person name="Harispe M.L."/>
            <person name="Henrissat B."/>
            <person name="Hilden K.S."/>
            <person name="Hope R."/>
            <person name="Hossain A."/>
            <person name="Karabika E."/>
            <person name="Karaffa L."/>
            <person name="Karanyi Z."/>
            <person name="Krasevec N."/>
            <person name="Kuo A."/>
            <person name="Kusch H."/>
            <person name="LaButti K."/>
            <person name="Lagendijk E.L."/>
            <person name="Lapidus A."/>
            <person name="Levasseur A."/>
            <person name="Lindquist E."/>
            <person name="Lipzen A."/>
            <person name="Logrieco A.F."/>
            <person name="MacCabe A."/>
            <person name="Maekelae M.R."/>
            <person name="Malavazi I."/>
            <person name="Melin P."/>
            <person name="Meyer V."/>
            <person name="Mielnichuk N."/>
            <person name="Miskei M."/>
            <person name="Molnar A.P."/>
            <person name="Mule G."/>
            <person name="Ngan C.Y."/>
            <person name="Orejas M."/>
            <person name="Orosz E."/>
            <person name="Ouedraogo J.P."/>
            <person name="Overkamp K.M."/>
            <person name="Park H.-S."/>
            <person name="Perrone G."/>
            <person name="Piumi F."/>
            <person name="Punt P.J."/>
            <person name="Ram A.F."/>
            <person name="Ramon A."/>
            <person name="Rauscher S."/>
            <person name="Record E."/>
            <person name="Riano-Pachon D.M."/>
            <person name="Robert V."/>
            <person name="Roehrig J."/>
            <person name="Ruller R."/>
            <person name="Salamov A."/>
            <person name="Salih N.S."/>
            <person name="Samson R.A."/>
            <person name="Sandor E."/>
            <person name="Sanguinetti M."/>
            <person name="Schuetze T."/>
            <person name="Sepcic K."/>
            <person name="Shelest E."/>
            <person name="Sherlock G."/>
            <person name="Sophianopoulou V."/>
            <person name="Squina F.M."/>
            <person name="Sun H."/>
            <person name="Susca A."/>
            <person name="Todd R.B."/>
            <person name="Tsang A."/>
            <person name="Unkles S.E."/>
            <person name="van de Wiele N."/>
            <person name="van Rossen-Uffink D."/>
            <person name="Oliveira J.V."/>
            <person name="Vesth T.C."/>
            <person name="Visser J."/>
            <person name="Yu J.-H."/>
            <person name="Zhou M."/>
            <person name="Andersen M.R."/>
            <person name="Archer D.B."/>
            <person name="Baker S.E."/>
            <person name="Benoit I."/>
            <person name="Brakhage A.A."/>
            <person name="Braus G.H."/>
            <person name="Fischer R."/>
            <person name="Frisvad J.C."/>
            <person name="Goldman G.H."/>
            <person name="Houbraken J."/>
            <person name="Oakley B."/>
            <person name="Pocsi I."/>
            <person name="Scazzocchio C."/>
            <person name="Seiboth B."/>
            <person name="vanKuyk P.A."/>
            <person name="Wortman J."/>
            <person name="Dyer P.S."/>
            <person name="Grigoriev I.V."/>
        </authorList>
    </citation>
    <scope>NUCLEOTIDE SEQUENCE [LARGE SCALE GENOMIC DNA]</scope>
    <source>
        <strain evidence="2">CBS 593.65</strain>
    </source>
</reference>
<proteinExistence type="predicted"/>
<dbReference type="VEuPathDB" id="FungiDB:ASPSYDRAFT_209891"/>
<dbReference type="OrthoDB" id="5440at2759"/>
<sequence>MRQWDINQPPAPLPPIQSTRPAEGVTLLLPLTHRGYGPGLIILVPDTARSLDIVDGVPSPAIKWAEEGYCVVEIQESAFATSRDLFTTAIETLNDCQECESGAVGLVAYDPRLWDMAAAGVSKAPSIAGAVIYGNSRNGQGLPSTALPVLRHLPGRRASSDQGTNRGAEFYYTAATSHLFATPFTEEFDYWAESLSHTRNLSFLKPLMGGPYFDLEKIWDEHTFYEFTDRSVEHTMSTMVSQPYVNHVPTLTGGIGREPLARFYRHNFIFNNSADTESELVSRTLGIDRVVDEFIFKFTHDKDLDWLLPGVPPTYKRAEIPFTAVVNIRGDRLYHEHVWWDQGTALVQLGLMPDYLPFPYALSNGRQCAPGHRLEYRVPIGGVETAEKLRDRNSVASNEMFGFEIREVPE</sequence>
<evidence type="ECO:0000313" key="1">
    <source>
        <dbReference type="EMBL" id="OJJ54433.1"/>
    </source>
</evidence>
<gene>
    <name evidence="1" type="ORF">ASPSYDRAFT_209891</name>
</gene>
<accession>A0A1L9T572</accession>